<feature type="region of interest" description="Disordered" evidence="1">
    <location>
        <begin position="53"/>
        <end position="75"/>
    </location>
</feature>
<evidence type="ECO:0000313" key="3">
    <source>
        <dbReference type="Proteomes" id="UP000274429"/>
    </source>
</evidence>
<feature type="region of interest" description="Disordered" evidence="1">
    <location>
        <begin position="14"/>
        <end position="40"/>
    </location>
</feature>
<name>A0A0R3WV75_HYDTA</name>
<keyword evidence="3" id="KW-1185">Reference proteome</keyword>
<dbReference type="AlphaFoldDB" id="A0A0R3WV75"/>
<dbReference type="WBParaSite" id="TTAC_0000466501-mRNA-1">
    <property type="protein sequence ID" value="TTAC_0000466501-mRNA-1"/>
    <property type="gene ID" value="TTAC_0000466501"/>
</dbReference>
<protein>
    <submittedName>
        <fullName evidence="4">VGLL4</fullName>
    </submittedName>
</protein>
<evidence type="ECO:0000256" key="1">
    <source>
        <dbReference type="SAM" id="MobiDB-lite"/>
    </source>
</evidence>
<gene>
    <name evidence="2" type="ORF">TTAC_LOCUS4650</name>
</gene>
<dbReference type="EMBL" id="UYWX01004959">
    <property type="protein sequence ID" value="VDM25364.1"/>
    <property type="molecule type" value="Genomic_DNA"/>
</dbReference>
<reference evidence="4" key="1">
    <citation type="submission" date="2017-02" db="UniProtKB">
        <authorList>
            <consortium name="WormBaseParasite"/>
        </authorList>
    </citation>
    <scope>IDENTIFICATION</scope>
</reference>
<organism evidence="4">
    <name type="scientific">Hydatigena taeniaeformis</name>
    <name type="common">Feline tapeworm</name>
    <name type="synonym">Taenia taeniaeformis</name>
    <dbReference type="NCBI Taxonomy" id="6205"/>
    <lineage>
        <taxon>Eukaryota</taxon>
        <taxon>Metazoa</taxon>
        <taxon>Spiralia</taxon>
        <taxon>Lophotrochozoa</taxon>
        <taxon>Platyhelminthes</taxon>
        <taxon>Cestoda</taxon>
        <taxon>Eucestoda</taxon>
        <taxon>Cyclophyllidea</taxon>
        <taxon>Taeniidae</taxon>
        <taxon>Hydatigera</taxon>
    </lineage>
</organism>
<evidence type="ECO:0000313" key="2">
    <source>
        <dbReference type="EMBL" id="VDM25364.1"/>
    </source>
</evidence>
<sequence length="75" mass="8112">MEKPDFMERVITSGKFSKPQLHPQPQGHQSNADTHCGRDFDDKVKQLSSSCSSSASLLLHPDGSASLDGAAKRTN</sequence>
<dbReference type="Proteomes" id="UP000274429">
    <property type="component" value="Unassembled WGS sequence"/>
</dbReference>
<proteinExistence type="predicted"/>
<reference evidence="2 3" key="2">
    <citation type="submission" date="2018-11" db="EMBL/GenBank/DDBJ databases">
        <authorList>
            <consortium name="Pathogen Informatics"/>
        </authorList>
    </citation>
    <scope>NUCLEOTIDE SEQUENCE [LARGE SCALE GENOMIC DNA]</scope>
</reference>
<accession>A0A0R3WV75</accession>
<evidence type="ECO:0000313" key="4">
    <source>
        <dbReference type="WBParaSite" id="TTAC_0000466501-mRNA-1"/>
    </source>
</evidence>